<evidence type="ECO:0000313" key="5">
    <source>
        <dbReference type="Proteomes" id="UP000241954"/>
    </source>
</evidence>
<dbReference type="RefSeq" id="WP_107236789.1">
    <property type="nucleotide sequence ID" value="NZ_PYLW01000003.1"/>
</dbReference>
<dbReference type="GO" id="GO:0016757">
    <property type="term" value="F:glycosyltransferase activity"/>
    <property type="evidence" value="ECO:0007669"/>
    <property type="project" value="UniProtKB-KW"/>
</dbReference>
<protein>
    <recommendedName>
        <fullName evidence="3">Glycosyl transferase family 1 domain-containing protein</fullName>
    </recommendedName>
</protein>
<dbReference type="SUPFAM" id="SSF53756">
    <property type="entry name" value="UDP-Glycosyltransferase/glycogen phosphorylase"/>
    <property type="match status" value="1"/>
</dbReference>
<dbReference type="AlphaFoldDB" id="A0A2T3MNU8"/>
<comment type="caution">
    <text evidence="4">The sequence shown here is derived from an EMBL/GenBank/DDBJ whole genome shotgun (WGS) entry which is preliminary data.</text>
</comment>
<keyword evidence="1" id="KW-0328">Glycosyltransferase</keyword>
<dbReference type="Pfam" id="PF00534">
    <property type="entry name" value="Glycos_transf_1"/>
    <property type="match status" value="1"/>
</dbReference>
<dbReference type="EMBL" id="PYLW01000003">
    <property type="protein sequence ID" value="PSV98601.1"/>
    <property type="molecule type" value="Genomic_DNA"/>
</dbReference>
<reference evidence="4 5" key="1">
    <citation type="submission" date="2018-01" db="EMBL/GenBank/DDBJ databases">
        <title>Whole genome sequencing of Histamine producing bacteria.</title>
        <authorList>
            <person name="Butler K."/>
        </authorList>
    </citation>
    <scope>NUCLEOTIDE SEQUENCE [LARGE SCALE GENOMIC DNA]</scope>
    <source>
        <strain evidence="4 5">NCIMB 13481</strain>
    </source>
</reference>
<proteinExistence type="predicted"/>
<keyword evidence="2" id="KW-0808">Transferase</keyword>
<name>A0A2T3MNU8_9GAMM</name>
<dbReference type="Gene3D" id="3.40.50.2000">
    <property type="entry name" value="Glycogen Phosphorylase B"/>
    <property type="match status" value="1"/>
</dbReference>
<dbReference type="PANTHER" id="PTHR12526">
    <property type="entry name" value="GLYCOSYLTRANSFERASE"/>
    <property type="match status" value="1"/>
</dbReference>
<evidence type="ECO:0000256" key="1">
    <source>
        <dbReference type="ARBA" id="ARBA00022676"/>
    </source>
</evidence>
<evidence type="ECO:0000256" key="2">
    <source>
        <dbReference type="ARBA" id="ARBA00022679"/>
    </source>
</evidence>
<evidence type="ECO:0000313" key="4">
    <source>
        <dbReference type="EMBL" id="PSV98601.1"/>
    </source>
</evidence>
<dbReference type="InterPro" id="IPR001296">
    <property type="entry name" value="Glyco_trans_1"/>
</dbReference>
<gene>
    <name evidence="4" type="ORF">C9I88_04005</name>
</gene>
<accession>A0A2T3MNU8</accession>
<dbReference type="GO" id="GO:1901135">
    <property type="term" value="P:carbohydrate derivative metabolic process"/>
    <property type="evidence" value="ECO:0007669"/>
    <property type="project" value="UniProtKB-ARBA"/>
</dbReference>
<sequence length="387" mass="44298">MKLYSRIFIKLKQEAKKNKKIKKLYEKLFQSPVINYFNRSNGKRVLIAYSTYHFKTKKYTYHSNYQESIAIAEVFDQLGFIVDIVNNDEFTSLNLNNYDCVFGEGLPLYQASQIQEINTIYYGTGSYPWHCTFNSILRLKNFHDKYGGVYTSSGRLQDQRWSIAATLSDSVICIGNNNTKNTFINNGCCIVKNIRPTFHRRNDDLELLNSKNISKSKRNILWFGSYGLIHKGLDLAIEAIRNKPDWTLHVCGKLSEEQNIIDQIKLPENVVLHGFVDILGDKFKNLISDCLFVTLPSVSEGLATAVITCMGNGGLIPIITKNCGIDFSPFTIEADVDSILDMINKIEKIDDSELRELSIESYKFTINGFSIINFKENMKNILVEYLK</sequence>
<dbReference type="Proteomes" id="UP000241954">
    <property type="component" value="Unassembled WGS sequence"/>
</dbReference>
<organism evidence="4 5">
    <name type="scientific">Photobacterium iliopiscarium</name>
    <dbReference type="NCBI Taxonomy" id="56192"/>
    <lineage>
        <taxon>Bacteria</taxon>
        <taxon>Pseudomonadati</taxon>
        <taxon>Pseudomonadota</taxon>
        <taxon>Gammaproteobacteria</taxon>
        <taxon>Vibrionales</taxon>
        <taxon>Vibrionaceae</taxon>
        <taxon>Photobacterium</taxon>
    </lineage>
</organism>
<evidence type="ECO:0000259" key="3">
    <source>
        <dbReference type="Pfam" id="PF00534"/>
    </source>
</evidence>
<dbReference type="PANTHER" id="PTHR12526:SF629">
    <property type="entry name" value="TEICHURONIC ACID BIOSYNTHESIS GLYCOSYLTRANSFERASE TUAH-RELATED"/>
    <property type="match status" value="1"/>
</dbReference>
<feature type="domain" description="Glycosyl transferase family 1" evidence="3">
    <location>
        <begin position="212"/>
        <end position="324"/>
    </location>
</feature>